<accession>A0ABW5PGV6</accession>
<sequence length="83" mass="9210">MSMLCPLCNGLDSLQGACRNCGSPTEDRGKYNDFLGPYAPYRDIDEEKLTNGFMDLASGRCIHVFYCSQCGTTTNAAIQEWIM</sequence>
<dbReference type="Proteomes" id="UP001597541">
    <property type="component" value="Unassembled WGS sequence"/>
</dbReference>
<comment type="caution">
    <text evidence="1">The sequence shown here is derived from an EMBL/GenBank/DDBJ whole genome shotgun (WGS) entry which is preliminary data.</text>
</comment>
<evidence type="ECO:0000313" key="2">
    <source>
        <dbReference type="Proteomes" id="UP001597541"/>
    </source>
</evidence>
<name>A0ABW5PGV6_9BACL</name>
<dbReference type="EMBL" id="JBHUME010000008">
    <property type="protein sequence ID" value="MFD2613715.1"/>
    <property type="molecule type" value="Genomic_DNA"/>
</dbReference>
<evidence type="ECO:0000313" key="1">
    <source>
        <dbReference type="EMBL" id="MFD2613715.1"/>
    </source>
</evidence>
<reference evidence="2" key="1">
    <citation type="journal article" date="2019" name="Int. J. Syst. Evol. Microbiol.">
        <title>The Global Catalogue of Microorganisms (GCM) 10K type strain sequencing project: providing services to taxonomists for standard genome sequencing and annotation.</title>
        <authorList>
            <consortium name="The Broad Institute Genomics Platform"/>
            <consortium name="The Broad Institute Genome Sequencing Center for Infectious Disease"/>
            <person name="Wu L."/>
            <person name="Ma J."/>
        </authorList>
    </citation>
    <scope>NUCLEOTIDE SEQUENCE [LARGE SCALE GENOMIC DNA]</scope>
    <source>
        <strain evidence="2">KCTC 3950</strain>
    </source>
</reference>
<keyword evidence="2" id="KW-1185">Reference proteome</keyword>
<organism evidence="1 2">
    <name type="scientific">Paenibacillus gansuensis</name>
    <dbReference type="NCBI Taxonomy" id="306542"/>
    <lineage>
        <taxon>Bacteria</taxon>
        <taxon>Bacillati</taxon>
        <taxon>Bacillota</taxon>
        <taxon>Bacilli</taxon>
        <taxon>Bacillales</taxon>
        <taxon>Paenibacillaceae</taxon>
        <taxon>Paenibacillus</taxon>
    </lineage>
</organism>
<protein>
    <submittedName>
        <fullName evidence="1">Uncharacterized protein</fullName>
    </submittedName>
</protein>
<proteinExistence type="predicted"/>
<gene>
    <name evidence="1" type="ORF">ACFSUF_14885</name>
</gene>
<dbReference type="RefSeq" id="WP_377603755.1">
    <property type="nucleotide sequence ID" value="NZ_JBHUME010000008.1"/>
</dbReference>